<keyword evidence="2" id="KW-1185">Reference proteome</keyword>
<gene>
    <name evidence="1" type="ORF">O0236_007460</name>
</gene>
<sequence>MSELSNELSRITDALVTDYIKEVVDKRLSNLEPVTVSVKGLVKMTGMSESWLRQQAIDTPEFISIEVDLGSKRLWQADKVADAWNAYINHHGLDASRRLPSSIIRAQKRGALI</sequence>
<dbReference type="EMBL" id="CP168151">
    <property type="protein sequence ID" value="XFD39267.1"/>
    <property type="molecule type" value="Genomic_DNA"/>
</dbReference>
<name>A0ACD5DD08_9LACO</name>
<accession>A0ACD5DD08</accession>
<evidence type="ECO:0000313" key="1">
    <source>
        <dbReference type="EMBL" id="XFD39267.1"/>
    </source>
</evidence>
<evidence type="ECO:0000313" key="2">
    <source>
        <dbReference type="Proteomes" id="UP001149860"/>
    </source>
</evidence>
<organism evidence="1 2">
    <name type="scientific">Lentilactobacillus terminaliae</name>
    <dbReference type="NCBI Taxonomy" id="3003483"/>
    <lineage>
        <taxon>Bacteria</taxon>
        <taxon>Bacillati</taxon>
        <taxon>Bacillota</taxon>
        <taxon>Bacilli</taxon>
        <taxon>Lactobacillales</taxon>
        <taxon>Lactobacillaceae</taxon>
        <taxon>Lentilactobacillus</taxon>
    </lineage>
</organism>
<dbReference type="Proteomes" id="UP001149860">
    <property type="component" value="Chromosome"/>
</dbReference>
<protein>
    <submittedName>
        <fullName evidence="1">Uncharacterized protein</fullName>
    </submittedName>
</protein>
<proteinExistence type="predicted"/>
<reference evidence="1" key="1">
    <citation type="submission" date="2024-08" db="EMBL/GenBank/DDBJ databases">
        <title>Lentilactobacillus sp. nov., isolated from tree bark.</title>
        <authorList>
            <person name="Phuengjayaem S."/>
            <person name="Tanasupawat S."/>
        </authorList>
    </citation>
    <scope>NUCLEOTIDE SEQUENCE</scope>
    <source>
        <strain evidence="1">SPB1-3</strain>
    </source>
</reference>